<evidence type="ECO:0000256" key="8">
    <source>
        <dbReference type="ARBA" id="ARBA00023212"/>
    </source>
</evidence>
<dbReference type="PROSITE" id="PS50096">
    <property type="entry name" value="IQ"/>
    <property type="match status" value="1"/>
</dbReference>
<protein>
    <recommendedName>
        <fullName evidence="4">Dynein regulatory complex protein 10</fullName>
    </recommendedName>
</protein>
<feature type="coiled-coil region" evidence="10">
    <location>
        <begin position="132"/>
        <end position="245"/>
    </location>
</feature>
<dbReference type="InterPro" id="IPR042815">
    <property type="entry name" value="DRC10"/>
</dbReference>
<evidence type="ECO:0000256" key="1">
    <source>
        <dbReference type="ARBA" id="ARBA00003029"/>
    </source>
</evidence>
<keyword evidence="8" id="KW-0206">Cytoskeleton</keyword>
<reference evidence="11 12" key="1">
    <citation type="submission" date="2017-08" db="EMBL/GenBank/DDBJ databases">
        <title>Acidophilic green algal genome provides insights into adaptation to an acidic environment.</title>
        <authorList>
            <person name="Hirooka S."/>
            <person name="Hirose Y."/>
            <person name="Kanesaki Y."/>
            <person name="Higuchi S."/>
            <person name="Fujiwara T."/>
            <person name="Onuma R."/>
            <person name="Era A."/>
            <person name="Ohbayashi R."/>
            <person name="Uzuka A."/>
            <person name="Nozaki H."/>
            <person name="Yoshikawa H."/>
            <person name="Miyagishima S.Y."/>
        </authorList>
    </citation>
    <scope>NUCLEOTIDE SEQUENCE [LARGE SCALE GENOMIC DNA]</scope>
    <source>
        <strain evidence="11 12">NIES-2499</strain>
    </source>
</reference>
<evidence type="ECO:0000313" key="12">
    <source>
        <dbReference type="Proteomes" id="UP000232323"/>
    </source>
</evidence>
<gene>
    <name evidence="11" type="ORF">CEUSTIGMA_g5517.t1</name>
</gene>
<comment type="similarity">
    <text evidence="3">Belongs to the DRC10 family.</text>
</comment>
<keyword evidence="10" id="KW-0175">Coiled coil</keyword>
<dbReference type="PANTHER" id="PTHR31598:SF1">
    <property type="entry name" value="DYNEIN REGULATORY COMPLEX PROTEIN 10"/>
    <property type="match status" value="1"/>
</dbReference>
<comment type="subcellular location">
    <subcellularLocation>
        <location evidence="2">Cytoplasm</location>
        <location evidence="2">Cytoskeleton</location>
        <location evidence="2">Flagellum axoneme</location>
    </subcellularLocation>
</comment>
<name>A0A250X4S4_9CHLO</name>
<evidence type="ECO:0000256" key="7">
    <source>
        <dbReference type="ARBA" id="ARBA00023069"/>
    </source>
</evidence>
<evidence type="ECO:0000256" key="9">
    <source>
        <dbReference type="ARBA" id="ARBA00023273"/>
    </source>
</evidence>
<keyword evidence="7" id="KW-0969">Cilium</keyword>
<dbReference type="Proteomes" id="UP000232323">
    <property type="component" value="Unassembled WGS sequence"/>
</dbReference>
<keyword evidence="12" id="KW-1185">Reference proteome</keyword>
<sequence length="356" mass="41615">MNSLEASRILSVLDESLEELSLLSFVTTEVLETSEQLRDVLGEDMVNNILKHRTTLQQHGKSNLGAEPVMASTWELVRLMKKSPSTQRLQRLHTDRSEGMLQVLSYMTKLRHYAQKRLTTTVEEDNSNREYYEEVKEREERAVSEKIQLEQKLKLQRVELQKQSNQVQNAEDKTRAELHELQNNTQAHQEAIERGAAGVRHEDFMTFDTELQVLQRELDSEKARLVTLREENKLAEANYRKTKKRAQQDVESVIGEYDQDLGSKESEFQEEFAEYQAVLQKLETFTAGYTEMYRERLDYEDEQKRIAEDTLQKGLHRVRTNRAARVIQAAWRAMKARRAAELKKKKKAEAAKKKKK</sequence>
<accession>A0A250X4S4</accession>
<dbReference type="PANTHER" id="PTHR31598">
    <property type="entry name" value="IQ DOMAIN-CONTAINING PROTEIN D"/>
    <property type="match status" value="1"/>
</dbReference>
<keyword evidence="5" id="KW-0963">Cytoplasm</keyword>
<organism evidence="11 12">
    <name type="scientific">Chlamydomonas eustigma</name>
    <dbReference type="NCBI Taxonomy" id="1157962"/>
    <lineage>
        <taxon>Eukaryota</taxon>
        <taxon>Viridiplantae</taxon>
        <taxon>Chlorophyta</taxon>
        <taxon>core chlorophytes</taxon>
        <taxon>Chlorophyceae</taxon>
        <taxon>CS clade</taxon>
        <taxon>Chlamydomonadales</taxon>
        <taxon>Chlamydomonadaceae</taxon>
        <taxon>Chlamydomonas</taxon>
    </lineage>
</organism>
<evidence type="ECO:0000256" key="4">
    <source>
        <dbReference type="ARBA" id="ARBA00021752"/>
    </source>
</evidence>
<dbReference type="EMBL" id="BEGY01000029">
    <property type="protein sequence ID" value="GAX78075.1"/>
    <property type="molecule type" value="Genomic_DNA"/>
</dbReference>
<keyword evidence="9" id="KW-0966">Cell projection</keyword>
<evidence type="ECO:0000256" key="5">
    <source>
        <dbReference type="ARBA" id="ARBA00022490"/>
    </source>
</evidence>
<proteinExistence type="inferred from homology"/>
<dbReference type="STRING" id="1157962.A0A250X4S4"/>
<comment type="function">
    <text evidence="1">Component of the nexin-dynein regulatory complex (N-DRC), a key regulator of ciliary/flagellar motility which maintains the alignment and integrity of the distal axoneme and regulates microtubule sliding in motile axonemes.</text>
</comment>
<evidence type="ECO:0000256" key="3">
    <source>
        <dbReference type="ARBA" id="ARBA00009071"/>
    </source>
</evidence>
<evidence type="ECO:0000313" key="11">
    <source>
        <dbReference type="EMBL" id="GAX78075.1"/>
    </source>
</evidence>
<dbReference type="AlphaFoldDB" id="A0A250X4S4"/>
<evidence type="ECO:0000256" key="10">
    <source>
        <dbReference type="SAM" id="Coils"/>
    </source>
</evidence>
<evidence type="ECO:0000256" key="2">
    <source>
        <dbReference type="ARBA" id="ARBA00004611"/>
    </source>
</evidence>
<dbReference type="OrthoDB" id="536093at2759"/>
<keyword evidence="6" id="KW-0282">Flagellum</keyword>
<evidence type="ECO:0000256" key="6">
    <source>
        <dbReference type="ARBA" id="ARBA00022846"/>
    </source>
</evidence>
<comment type="caution">
    <text evidence="11">The sequence shown here is derived from an EMBL/GenBank/DDBJ whole genome shotgun (WGS) entry which is preliminary data.</text>
</comment>